<evidence type="ECO:0000259" key="4">
    <source>
        <dbReference type="Pfam" id="PF17128"/>
    </source>
</evidence>
<keyword evidence="6" id="KW-1185">Reference proteome</keyword>
<dbReference type="InterPro" id="IPR019734">
    <property type="entry name" value="TPR_rpt"/>
</dbReference>
<organism evidence="5 6">
    <name type="scientific">Chitinophaga arvensicola</name>
    <dbReference type="NCBI Taxonomy" id="29529"/>
    <lineage>
        <taxon>Bacteria</taxon>
        <taxon>Pseudomonadati</taxon>
        <taxon>Bacteroidota</taxon>
        <taxon>Chitinophagia</taxon>
        <taxon>Chitinophagales</taxon>
        <taxon>Chitinophagaceae</taxon>
        <taxon>Chitinophaga</taxon>
    </lineage>
</organism>
<dbReference type="Proteomes" id="UP000199310">
    <property type="component" value="Unassembled WGS sequence"/>
</dbReference>
<evidence type="ECO:0000256" key="3">
    <source>
        <dbReference type="PROSITE-ProRule" id="PRU00339"/>
    </source>
</evidence>
<sequence length="1105" mass="126814">MTNKVKAWKENIIIPTYRTGEPNKYPMFLEKRIYQGSSGVVYPHAVIDKVYDEKTDKEYIALFLENDYLKVMILPELGGRIQMAYDKTNDYHFIYYNQVIKPALVGLAGPWISGGIEFNWPQHHRPSTFDPVDFSIQSNEDGSQTIWVNEYEKMFRTKCALGFTLYPGKAYIELHAKLHNKTPFPQTFLWWANPAVSVNDQYQSVFPPDVYAVYDHGKRDVSSFPIATGTYYKVDYSPGTDISRYQNIPVPTSYMAVNSQFNFVGGYDHGKKAGMMHVADHHISPGKKQWTWGSGDFGKKWDQQLTDEDGPYFELMCGVYTDNQPDFSWIMPNETREFRQYFMPYKNIGYAKNAGIDAIVNFELDNNTAVMQVYLTKADVVTVELWHKEQLLFKEATNLSPSLTYHKTIPLNNQATPDTALRMVVRDTAGRELISYSPIKKTEQEIPSPATPIPAPADLSSNESLYLAGLHLEQYRHATFSPTDYYQEALNRDSGDMRCNNAMGLWLLRRGQFETSEAYFRKAIGRQQLHNPNPPDGEPLYNLGLSLFFQGNKDAAYPYFYKAAWNAAWQDNAYLKLATIACSRQHWQDALAFAEKSLAKNINSLQAKLIQAAALRKTGHLEQALLLVTGNITYDEFDYGSGFERYLLLDAQGKTAEATEVKKQLIELMRNEAHNYIELAIDYYHAGMIPEAISLLEWIAGTDTHPVTFYYLAFFCSLLGWQEKCQEYLGKGFAQSPDAVFPNRLEDIIVLRKITTLHPKDYKAWYYLGNLFYDKRQYEDAKTCWENSLQIFDQFPGVHRNLGLAYYNKFNLKEKAVEHYQKAFELDKTDARILLELDQLQKKMRVTPDSRLRLLTTHKDLVHQRDDLFLEFITLHHLSGHHELAMELLLGHHFHPWEGGEGKVSTQYIQLKIGLAKKQIAESQYHKALCLLEEAKVYPPNIGEGKLYGARENDIDYLIGYTYYKLQDIPAAASAWEQAATGSAEPSQAIFYNDQQPDKIFYQGLALQQLGRNEEAVNIFQNLIAYGQTHLSDTVKMDYFAVSFPELEIFDLDLQLLHELNCHYLMGLGWLGLEQYEKALAGFDLVLQLDPAHIGASTHRLLCKV</sequence>
<gene>
    <name evidence="5" type="ORF">SAMN04488122_4305</name>
</gene>
<dbReference type="PROSITE" id="PS50005">
    <property type="entry name" value="TPR"/>
    <property type="match status" value="1"/>
</dbReference>
<proteinExistence type="predicted"/>
<keyword evidence="2 3" id="KW-0802">TPR repeat</keyword>
<dbReference type="RefSeq" id="WP_089897893.1">
    <property type="nucleotide sequence ID" value="NZ_FOJG01000002.1"/>
</dbReference>
<dbReference type="EMBL" id="FOJG01000002">
    <property type="protein sequence ID" value="SEW51548.1"/>
    <property type="molecule type" value="Genomic_DNA"/>
</dbReference>
<dbReference type="Gene3D" id="1.25.40.10">
    <property type="entry name" value="Tetratricopeptide repeat domain"/>
    <property type="match status" value="4"/>
</dbReference>
<keyword evidence="1" id="KW-0677">Repeat</keyword>
<dbReference type="SUPFAM" id="SSF48452">
    <property type="entry name" value="TPR-like"/>
    <property type="match status" value="3"/>
</dbReference>
<dbReference type="InterPro" id="IPR011990">
    <property type="entry name" value="TPR-like_helical_dom_sf"/>
</dbReference>
<evidence type="ECO:0000313" key="6">
    <source>
        <dbReference type="Proteomes" id="UP000199310"/>
    </source>
</evidence>
<dbReference type="PANTHER" id="PTHR44943">
    <property type="entry name" value="CELLULOSE SYNTHASE OPERON PROTEIN C"/>
    <property type="match status" value="1"/>
</dbReference>
<evidence type="ECO:0000256" key="1">
    <source>
        <dbReference type="ARBA" id="ARBA00022737"/>
    </source>
</evidence>
<protein>
    <submittedName>
        <fullName evidence="5">Tfp pilus assembly protein PilF</fullName>
    </submittedName>
</protein>
<dbReference type="Pfam" id="PF17128">
    <property type="entry name" value="DUF5107"/>
    <property type="match status" value="1"/>
</dbReference>
<reference evidence="6" key="1">
    <citation type="submission" date="2016-10" db="EMBL/GenBank/DDBJ databases">
        <authorList>
            <person name="Varghese N."/>
            <person name="Submissions S."/>
        </authorList>
    </citation>
    <scope>NUCLEOTIDE SEQUENCE [LARGE SCALE GENOMIC DNA]</scope>
    <source>
        <strain evidence="6">DSM 3695</strain>
    </source>
</reference>
<dbReference type="STRING" id="29529.SAMN04488122_4305"/>
<dbReference type="AlphaFoldDB" id="A0A1I0S721"/>
<dbReference type="Pfam" id="PF13432">
    <property type="entry name" value="TPR_16"/>
    <property type="match status" value="1"/>
</dbReference>
<dbReference type="InterPro" id="IPR051685">
    <property type="entry name" value="Ycf3/AcsC/BcsC/TPR_MFPF"/>
</dbReference>
<dbReference type="OrthoDB" id="174931at2"/>
<dbReference type="PANTHER" id="PTHR44943:SF8">
    <property type="entry name" value="TPR REPEAT-CONTAINING PROTEIN MJ0263"/>
    <property type="match status" value="1"/>
</dbReference>
<evidence type="ECO:0000256" key="2">
    <source>
        <dbReference type="ARBA" id="ARBA00022803"/>
    </source>
</evidence>
<name>A0A1I0S721_9BACT</name>
<dbReference type="SMART" id="SM00028">
    <property type="entry name" value="TPR"/>
    <property type="match status" value="7"/>
</dbReference>
<evidence type="ECO:0000313" key="5">
    <source>
        <dbReference type="EMBL" id="SEW51548.1"/>
    </source>
</evidence>
<feature type="domain" description="DUF5107" evidence="4">
    <location>
        <begin position="41"/>
        <end position="328"/>
    </location>
</feature>
<accession>A0A1I0S721</accession>
<dbReference type="InterPro" id="IPR033396">
    <property type="entry name" value="DUF5107"/>
</dbReference>
<feature type="repeat" description="TPR" evidence="3">
    <location>
        <begin position="1060"/>
        <end position="1093"/>
    </location>
</feature>